<feature type="transmembrane region" description="Helical" evidence="1">
    <location>
        <begin position="7"/>
        <end position="28"/>
    </location>
</feature>
<reference evidence="2 3" key="1">
    <citation type="submission" date="2019-03" db="EMBL/GenBank/DDBJ databases">
        <title>Genomic Encyclopedia of Archaeal and Bacterial Type Strains, Phase II (KMG-II): from individual species to whole genera.</title>
        <authorList>
            <person name="Goeker M."/>
        </authorList>
    </citation>
    <scope>NUCLEOTIDE SEQUENCE [LARGE SCALE GENOMIC DNA]</scope>
    <source>
        <strain evidence="2 3">DSM 19034</strain>
    </source>
</reference>
<dbReference type="EMBL" id="SNWM01000004">
    <property type="protein sequence ID" value="TDO20680.1"/>
    <property type="molecule type" value="Genomic_DNA"/>
</dbReference>
<keyword evidence="1" id="KW-0812">Transmembrane</keyword>
<feature type="transmembrane region" description="Helical" evidence="1">
    <location>
        <begin position="40"/>
        <end position="62"/>
    </location>
</feature>
<dbReference type="AlphaFoldDB" id="A0A4R6IEG4"/>
<name>A0A4R6IEG4_9SPHI</name>
<comment type="caution">
    <text evidence="2">The sequence shown here is derived from an EMBL/GenBank/DDBJ whole genome shotgun (WGS) entry which is preliminary data.</text>
</comment>
<accession>A0A4R6IEG4</accession>
<organism evidence="2 3">
    <name type="scientific">Pedobacter duraquae</name>
    <dbReference type="NCBI Taxonomy" id="425511"/>
    <lineage>
        <taxon>Bacteria</taxon>
        <taxon>Pseudomonadati</taxon>
        <taxon>Bacteroidota</taxon>
        <taxon>Sphingobacteriia</taxon>
        <taxon>Sphingobacteriales</taxon>
        <taxon>Sphingobacteriaceae</taxon>
        <taxon>Pedobacter</taxon>
    </lineage>
</organism>
<keyword evidence="1" id="KW-1133">Transmembrane helix</keyword>
<evidence type="ECO:0000313" key="3">
    <source>
        <dbReference type="Proteomes" id="UP000295499"/>
    </source>
</evidence>
<keyword evidence="3" id="KW-1185">Reference proteome</keyword>
<protein>
    <submittedName>
        <fullName evidence="2">Uncharacterized protein</fullName>
    </submittedName>
</protein>
<dbReference type="Proteomes" id="UP000295499">
    <property type="component" value="Unassembled WGS sequence"/>
</dbReference>
<evidence type="ECO:0000256" key="1">
    <source>
        <dbReference type="SAM" id="Phobius"/>
    </source>
</evidence>
<gene>
    <name evidence="2" type="ORF">CLV32_3313</name>
</gene>
<evidence type="ECO:0000313" key="2">
    <source>
        <dbReference type="EMBL" id="TDO20680.1"/>
    </source>
</evidence>
<proteinExistence type="predicted"/>
<keyword evidence="1" id="KW-0472">Membrane</keyword>
<sequence>MTKTKYFVYAASMLSIAICIFVMLLLSVNLHDISNAFKALILPGIAISLIIFLSTYAASFIIRGKRLGKPKKHIRFR</sequence>